<gene>
    <name evidence="2" type="ORF">G2W53_034990</name>
</gene>
<proteinExistence type="predicted"/>
<dbReference type="EMBL" id="JAAIUW010000011">
    <property type="protein sequence ID" value="KAF7808247.1"/>
    <property type="molecule type" value="Genomic_DNA"/>
</dbReference>
<protein>
    <submittedName>
        <fullName evidence="2">ENHANCER OF AG-4 protein 2</fullName>
    </submittedName>
</protein>
<organism evidence="2 3">
    <name type="scientific">Senna tora</name>
    <dbReference type="NCBI Taxonomy" id="362788"/>
    <lineage>
        <taxon>Eukaryota</taxon>
        <taxon>Viridiplantae</taxon>
        <taxon>Streptophyta</taxon>
        <taxon>Embryophyta</taxon>
        <taxon>Tracheophyta</taxon>
        <taxon>Spermatophyta</taxon>
        <taxon>Magnoliopsida</taxon>
        <taxon>eudicotyledons</taxon>
        <taxon>Gunneridae</taxon>
        <taxon>Pentapetalae</taxon>
        <taxon>rosids</taxon>
        <taxon>fabids</taxon>
        <taxon>Fabales</taxon>
        <taxon>Fabaceae</taxon>
        <taxon>Caesalpinioideae</taxon>
        <taxon>Cassia clade</taxon>
        <taxon>Senna</taxon>
    </lineage>
</organism>
<name>A0A834SV06_9FABA</name>
<dbReference type="OrthoDB" id="62853at2759"/>
<feature type="region of interest" description="Disordered" evidence="1">
    <location>
        <begin position="76"/>
        <end position="95"/>
    </location>
</feature>
<evidence type="ECO:0000256" key="1">
    <source>
        <dbReference type="SAM" id="MobiDB-lite"/>
    </source>
</evidence>
<dbReference type="Proteomes" id="UP000634136">
    <property type="component" value="Unassembled WGS sequence"/>
</dbReference>
<dbReference type="AlphaFoldDB" id="A0A834SV06"/>
<evidence type="ECO:0000313" key="3">
    <source>
        <dbReference type="Proteomes" id="UP000634136"/>
    </source>
</evidence>
<keyword evidence="3" id="KW-1185">Reference proteome</keyword>
<comment type="caution">
    <text evidence="2">The sequence shown here is derived from an EMBL/GenBank/DDBJ whole genome shotgun (WGS) entry which is preliminary data.</text>
</comment>
<sequence>MQSCIQGNQIVQMAGNSFPGGHNNAVVKNEIFPQSAPTASCSSQEPSGFNPTRQLEYGKSDMYLNSQVSQLNQQFQQGNPPYTQRHMHPAPPQNPSNQFSYPKATVQRQLPHSFHSPFPVPAIPDGRRQFVADEQWRMSSSEFKTNNQHGVWRGGNSSCPGPPFGQEGHNVPQMLPCRPDIPPLSCWRPT</sequence>
<reference evidence="2" key="1">
    <citation type="submission" date="2020-09" db="EMBL/GenBank/DDBJ databases">
        <title>Genome-Enabled Discovery of Anthraquinone Biosynthesis in Senna tora.</title>
        <authorList>
            <person name="Kang S.-H."/>
            <person name="Pandey R.P."/>
            <person name="Lee C.-M."/>
            <person name="Sim J.-S."/>
            <person name="Jeong J.-T."/>
            <person name="Choi B.-S."/>
            <person name="Jung M."/>
            <person name="Ginzburg D."/>
            <person name="Zhao K."/>
            <person name="Won S.Y."/>
            <person name="Oh T.-J."/>
            <person name="Yu Y."/>
            <person name="Kim N.-H."/>
            <person name="Lee O.R."/>
            <person name="Lee T.-H."/>
            <person name="Bashyal P."/>
            <person name="Kim T.-S."/>
            <person name="Lee W.-H."/>
            <person name="Kawkins C."/>
            <person name="Kim C.-K."/>
            <person name="Kim J.S."/>
            <person name="Ahn B.O."/>
            <person name="Rhee S.Y."/>
            <person name="Sohng J.K."/>
        </authorList>
    </citation>
    <scope>NUCLEOTIDE SEQUENCE</scope>
    <source>
        <tissue evidence="2">Leaf</tissue>
    </source>
</reference>
<evidence type="ECO:0000313" key="2">
    <source>
        <dbReference type="EMBL" id="KAF7808247.1"/>
    </source>
</evidence>
<accession>A0A834SV06</accession>